<sequence length="160" mass="18207">MTDSTEQHRHLFLVHAPDHRQARKQVTLFMEHTQLIRYHSIRIIDQEIINGSSPTFQTGISQAIAQNRAFAATLVEELAESHIHTTRDLLTIKQGYPSKLLHILTHVLDGFMGPDSAFYNLIDDSHWLSPALQKDIDAQPAEHWLVPVHPGSVERSLLHT</sequence>
<dbReference type="AlphaFoldDB" id="A0A8J6N8Q6"/>
<accession>A0A8J6N8Q6</accession>
<protein>
    <submittedName>
        <fullName evidence="1">Uncharacterized protein</fullName>
    </submittedName>
</protein>
<organism evidence="1 2">
    <name type="scientific">Candidatus Desulfatifera sulfidica</name>
    <dbReference type="NCBI Taxonomy" id="2841691"/>
    <lineage>
        <taxon>Bacteria</taxon>
        <taxon>Pseudomonadati</taxon>
        <taxon>Thermodesulfobacteriota</taxon>
        <taxon>Desulfobulbia</taxon>
        <taxon>Desulfobulbales</taxon>
        <taxon>Desulfobulbaceae</taxon>
        <taxon>Candidatus Desulfatifera</taxon>
    </lineage>
</organism>
<dbReference type="Proteomes" id="UP000599024">
    <property type="component" value="Unassembled WGS sequence"/>
</dbReference>
<evidence type="ECO:0000313" key="1">
    <source>
        <dbReference type="EMBL" id="MBC8208934.1"/>
    </source>
</evidence>
<reference evidence="1 2" key="1">
    <citation type="submission" date="2020-08" db="EMBL/GenBank/DDBJ databases">
        <title>Bridging the membrane lipid divide: bacteria of the FCB group superphylum have the potential to synthesize archaeal ether lipids.</title>
        <authorList>
            <person name="Villanueva L."/>
            <person name="Von Meijenfeldt F.A.B."/>
            <person name="Westbye A.B."/>
            <person name="Yadav S."/>
            <person name="Hopmans E.C."/>
            <person name="Dutilh B.E."/>
            <person name="Sinninghe Damste J.S."/>
        </authorList>
    </citation>
    <scope>NUCLEOTIDE SEQUENCE [LARGE SCALE GENOMIC DNA]</scope>
    <source>
        <strain evidence="1">NIOZ-UU81</strain>
    </source>
</reference>
<name>A0A8J6N8Q6_9BACT</name>
<proteinExistence type="predicted"/>
<gene>
    <name evidence="1" type="ORF">H8E79_07190</name>
</gene>
<dbReference type="EMBL" id="JACNLK010000062">
    <property type="protein sequence ID" value="MBC8208934.1"/>
    <property type="molecule type" value="Genomic_DNA"/>
</dbReference>
<comment type="caution">
    <text evidence="1">The sequence shown here is derived from an EMBL/GenBank/DDBJ whole genome shotgun (WGS) entry which is preliminary data.</text>
</comment>
<evidence type="ECO:0000313" key="2">
    <source>
        <dbReference type="Proteomes" id="UP000599024"/>
    </source>
</evidence>